<evidence type="ECO:0000256" key="4">
    <source>
        <dbReference type="ARBA" id="ARBA00023002"/>
    </source>
</evidence>
<dbReference type="OMA" id="MAICYEA"/>
<dbReference type="InterPro" id="IPR020843">
    <property type="entry name" value="ER"/>
</dbReference>
<evidence type="ECO:0000256" key="1">
    <source>
        <dbReference type="ARBA" id="ARBA00008072"/>
    </source>
</evidence>
<dbReference type="PANTHER" id="PTHR45348:SF6">
    <property type="entry name" value="TRANS-ENOYL REDUCTASE APDC"/>
    <property type="match status" value="1"/>
</dbReference>
<name>A0A1L9WQ89_ASPA1</name>
<dbReference type="PANTHER" id="PTHR45348">
    <property type="entry name" value="HYPOTHETICAL OXIDOREDUCTASE (EUROFUNG)"/>
    <property type="match status" value="1"/>
</dbReference>
<evidence type="ECO:0000313" key="7">
    <source>
        <dbReference type="Proteomes" id="UP000184546"/>
    </source>
</evidence>
<organism evidence="6 7">
    <name type="scientific">Aspergillus aculeatus (strain ATCC 16872 / CBS 172.66 / WB 5094)</name>
    <dbReference type="NCBI Taxonomy" id="690307"/>
    <lineage>
        <taxon>Eukaryota</taxon>
        <taxon>Fungi</taxon>
        <taxon>Dikarya</taxon>
        <taxon>Ascomycota</taxon>
        <taxon>Pezizomycotina</taxon>
        <taxon>Eurotiomycetes</taxon>
        <taxon>Eurotiomycetidae</taxon>
        <taxon>Eurotiales</taxon>
        <taxon>Aspergillaceae</taxon>
        <taxon>Aspergillus</taxon>
        <taxon>Aspergillus subgen. Circumdati</taxon>
    </lineage>
</organism>
<dbReference type="GeneID" id="30975303"/>
<dbReference type="SUPFAM" id="SSF51735">
    <property type="entry name" value="NAD(P)-binding Rossmann-fold domains"/>
    <property type="match status" value="1"/>
</dbReference>
<feature type="domain" description="Enoyl reductase (ER)" evidence="5">
    <location>
        <begin position="15"/>
        <end position="366"/>
    </location>
</feature>
<dbReference type="SMART" id="SM00829">
    <property type="entry name" value="PKS_ER"/>
    <property type="match status" value="1"/>
</dbReference>
<dbReference type="SUPFAM" id="SSF50129">
    <property type="entry name" value="GroES-like"/>
    <property type="match status" value="1"/>
</dbReference>
<keyword evidence="3" id="KW-0521">NADP</keyword>
<evidence type="ECO:0000256" key="2">
    <source>
        <dbReference type="ARBA" id="ARBA00022741"/>
    </source>
</evidence>
<dbReference type="InterPro" id="IPR047122">
    <property type="entry name" value="Trans-enoyl_RdTase-like"/>
</dbReference>
<dbReference type="Gene3D" id="3.90.180.10">
    <property type="entry name" value="Medium-chain alcohol dehydrogenases, catalytic domain"/>
    <property type="match status" value="1"/>
</dbReference>
<keyword evidence="2" id="KW-0547">Nucleotide-binding</keyword>
<dbReference type="Gene3D" id="3.40.50.720">
    <property type="entry name" value="NAD(P)-binding Rossmann-like Domain"/>
    <property type="match status" value="1"/>
</dbReference>
<dbReference type="EMBL" id="KV878980">
    <property type="protein sequence ID" value="OJJ98300.1"/>
    <property type="molecule type" value="Genomic_DNA"/>
</dbReference>
<dbReference type="GO" id="GO:0000166">
    <property type="term" value="F:nucleotide binding"/>
    <property type="evidence" value="ECO:0007669"/>
    <property type="project" value="UniProtKB-KW"/>
</dbReference>
<keyword evidence="4" id="KW-0560">Oxidoreductase</keyword>
<reference evidence="7" key="1">
    <citation type="journal article" date="2017" name="Genome Biol.">
        <title>Comparative genomics reveals high biological diversity and specific adaptations in the industrially and medically important fungal genus Aspergillus.</title>
        <authorList>
            <person name="de Vries R.P."/>
            <person name="Riley R."/>
            <person name="Wiebenga A."/>
            <person name="Aguilar-Osorio G."/>
            <person name="Amillis S."/>
            <person name="Uchima C.A."/>
            <person name="Anderluh G."/>
            <person name="Asadollahi M."/>
            <person name="Askin M."/>
            <person name="Barry K."/>
            <person name="Battaglia E."/>
            <person name="Bayram O."/>
            <person name="Benocci T."/>
            <person name="Braus-Stromeyer S.A."/>
            <person name="Caldana C."/>
            <person name="Canovas D."/>
            <person name="Cerqueira G.C."/>
            <person name="Chen F."/>
            <person name="Chen W."/>
            <person name="Choi C."/>
            <person name="Clum A."/>
            <person name="Dos Santos R.A."/>
            <person name="Damasio A.R."/>
            <person name="Diallinas G."/>
            <person name="Emri T."/>
            <person name="Fekete E."/>
            <person name="Flipphi M."/>
            <person name="Freyberg S."/>
            <person name="Gallo A."/>
            <person name="Gournas C."/>
            <person name="Habgood R."/>
            <person name="Hainaut M."/>
            <person name="Harispe M.L."/>
            <person name="Henrissat B."/>
            <person name="Hilden K.S."/>
            <person name="Hope R."/>
            <person name="Hossain A."/>
            <person name="Karabika E."/>
            <person name="Karaffa L."/>
            <person name="Karanyi Z."/>
            <person name="Krasevec N."/>
            <person name="Kuo A."/>
            <person name="Kusch H."/>
            <person name="LaButti K."/>
            <person name="Lagendijk E.L."/>
            <person name="Lapidus A."/>
            <person name="Levasseur A."/>
            <person name="Lindquist E."/>
            <person name="Lipzen A."/>
            <person name="Logrieco A.F."/>
            <person name="MacCabe A."/>
            <person name="Maekelae M.R."/>
            <person name="Malavazi I."/>
            <person name="Melin P."/>
            <person name="Meyer V."/>
            <person name="Mielnichuk N."/>
            <person name="Miskei M."/>
            <person name="Molnar A.P."/>
            <person name="Mule G."/>
            <person name="Ngan C.Y."/>
            <person name="Orejas M."/>
            <person name="Orosz E."/>
            <person name="Ouedraogo J.P."/>
            <person name="Overkamp K.M."/>
            <person name="Park H.-S."/>
            <person name="Perrone G."/>
            <person name="Piumi F."/>
            <person name="Punt P.J."/>
            <person name="Ram A.F."/>
            <person name="Ramon A."/>
            <person name="Rauscher S."/>
            <person name="Record E."/>
            <person name="Riano-Pachon D.M."/>
            <person name="Robert V."/>
            <person name="Roehrig J."/>
            <person name="Ruller R."/>
            <person name="Salamov A."/>
            <person name="Salih N.S."/>
            <person name="Samson R.A."/>
            <person name="Sandor E."/>
            <person name="Sanguinetti M."/>
            <person name="Schuetze T."/>
            <person name="Sepcic K."/>
            <person name="Shelest E."/>
            <person name="Sherlock G."/>
            <person name="Sophianopoulou V."/>
            <person name="Squina F.M."/>
            <person name="Sun H."/>
            <person name="Susca A."/>
            <person name="Todd R.B."/>
            <person name="Tsang A."/>
            <person name="Unkles S.E."/>
            <person name="van de Wiele N."/>
            <person name="van Rossen-Uffink D."/>
            <person name="Oliveira J.V."/>
            <person name="Vesth T.C."/>
            <person name="Visser J."/>
            <person name="Yu J.-H."/>
            <person name="Zhou M."/>
            <person name="Andersen M.R."/>
            <person name="Archer D.B."/>
            <person name="Baker S.E."/>
            <person name="Benoit I."/>
            <person name="Brakhage A.A."/>
            <person name="Braus G.H."/>
            <person name="Fischer R."/>
            <person name="Frisvad J.C."/>
            <person name="Goldman G.H."/>
            <person name="Houbraken J."/>
            <person name="Oakley B."/>
            <person name="Pocsi I."/>
            <person name="Scazzocchio C."/>
            <person name="Seiboth B."/>
            <person name="vanKuyk P.A."/>
            <person name="Wortman J."/>
            <person name="Dyer P.S."/>
            <person name="Grigoriev I.V."/>
        </authorList>
    </citation>
    <scope>NUCLEOTIDE SEQUENCE [LARGE SCALE GENOMIC DNA]</scope>
    <source>
        <strain evidence="7">ATCC 16872 / CBS 172.66 / WB 5094</strain>
    </source>
</reference>
<keyword evidence="7" id="KW-1185">Reference proteome</keyword>
<dbReference type="STRING" id="690307.A0A1L9WQ89"/>
<evidence type="ECO:0000259" key="5">
    <source>
        <dbReference type="SMART" id="SM00829"/>
    </source>
</evidence>
<dbReference type="RefSeq" id="XP_020054640.1">
    <property type="nucleotide sequence ID" value="XM_020201489.1"/>
</dbReference>
<comment type="similarity">
    <text evidence="1">Belongs to the zinc-containing alcohol dehydrogenase family.</text>
</comment>
<dbReference type="InterPro" id="IPR011032">
    <property type="entry name" value="GroES-like_sf"/>
</dbReference>
<dbReference type="Proteomes" id="UP000184546">
    <property type="component" value="Unassembled WGS sequence"/>
</dbReference>
<evidence type="ECO:0000313" key="6">
    <source>
        <dbReference type="EMBL" id="OJJ98300.1"/>
    </source>
</evidence>
<proteinExistence type="inferred from homology"/>
<dbReference type="AlphaFoldDB" id="A0A1L9WQ89"/>
<protein>
    <recommendedName>
        <fullName evidence="5">Enoyl reductase (ER) domain-containing protein</fullName>
    </recommendedName>
</protein>
<dbReference type="CDD" id="cd08249">
    <property type="entry name" value="enoyl_reductase_like"/>
    <property type="match status" value="1"/>
</dbReference>
<dbReference type="GO" id="GO:0016651">
    <property type="term" value="F:oxidoreductase activity, acting on NAD(P)H"/>
    <property type="evidence" value="ECO:0007669"/>
    <property type="project" value="InterPro"/>
</dbReference>
<dbReference type="InterPro" id="IPR013154">
    <property type="entry name" value="ADH-like_N"/>
</dbReference>
<dbReference type="Pfam" id="PF08240">
    <property type="entry name" value="ADH_N"/>
    <property type="match status" value="1"/>
</dbReference>
<accession>A0A1L9WQ89</accession>
<dbReference type="OrthoDB" id="48317at2759"/>
<sequence>MSELPTTQQALKITGPGSIELHTSQPLPQLGADEVLVRVACVGLNPYDAKSADMSPSPGATAGLDFAGEIVALGEGVTSSAFFSSRLALGTRVCGCVFGNNAGQRDNGAFAEYVAVPAALVLCIPDSMSFQQAATLGCGLATTGLALYQTLGLPLVGASESESESIASRKTPTYVLVYGGGTATGTLAIQVLRRFGFTPLTTSSPHNFTRLQQLGAAATFDYRSPTCGSDLRDHTANTLAFALDCISTTKSMQICYEAIGRAGGKYVSLDPFPLNRHTRRSVRPEWVFLFTQFGREIVGWEAPYNLLARPADRAAAERWYAEMEAVLAKGGLVTHPVQEESGGLRGVIGGIDAVRRGQASGFKLVYPIWGCA</sequence>
<dbReference type="VEuPathDB" id="FungiDB:ASPACDRAFT_44807"/>
<gene>
    <name evidence="6" type="ORF">ASPACDRAFT_44807</name>
</gene>
<dbReference type="InterPro" id="IPR036291">
    <property type="entry name" value="NAD(P)-bd_dom_sf"/>
</dbReference>
<evidence type="ECO:0000256" key="3">
    <source>
        <dbReference type="ARBA" id="ARBA00022857"/>
    </source>
</evidence>